<evidence type="ECO:0000256" key="7">
    <source>
        <dbReference type="ARBA" id="ARBA00022630"/>
    </source>
</evidence>
<dbReference type="InterPro" id="IPR023753">
    <property type="entry name" value="FAD/NAD-binding_dom"/>
</dbReference>
<keyword evidence="7 13" id="KW-0285">Flavoprotein</keyword>
<dbReference type="Gene3D" id="3.50.50.60">
    <property type="entry name" value="FAD/NAD(P)-binding domain"/>
    <property type="match status" value="2"/>
</dbReference>
<dbReference type="SUPFAM" id="SSF51905">
    <property type="entry name" value="FAD/NAD(P)-binding domain"/>
    <property type="match status" value="1"/>
</dbReference>
<dbReference type="NCBIfam" id="NF003585">
    <property type="entry name" value="PRK05249.1"/>
    <property type="match status" value="1"/>
</dbReference>
<dbReference type="InterPro" id="IPR004099">
    <property type="entry name" value="Pyr_nucl-diS_OxRdtase_dimer"/>
</dbReference>
<dbReference type="Gene3D" id="3.30.390.30">
    <property type="match status" value="1"/>
</dbReference>
<keyword evidence="10 13" id="KW-0560">Oxidoreductase</keyword>
<gene>
    <name evidence="13 16" type="primary">sthA</name>
    <name evidence="16" type="ORF">tloyanaT_33440</name>
</gene>
<evidence type="ECO:0000313" key="17">
    <source>
        <dbReference type="Proteomes" id="UP001157134"/>
    </source>
</evidence>
<dbReference type="InterPro" id="IPR016156">
    <property type="entry name" value="FAD/NAD-linked_Rdtase_dimer_sf"/>
</dbReference>
<dbReference type="PRINTS" id="PR00411">
    <property type="entry name" value="PNDRDTASEI"/>
</dbReference>
<comment type="cofactor">
    <cofactor evidence="13">
        <name>FAD</name>
        <dbReference type="ChEBI" id="CHEBI:57692"/>
    </cofactor>
    <text evidence="13">Binds 1 FAD per subunit.</text>
</comment>
<dbReference type="SUPFAM" id="SSF55424">
    <property type="entry name" value="FAD/NAD-linked reductases, dimerisation (C-terminal) domain"/>
    <property type="match status" value="1"/>
</dbReference>
<keyword evidence="11 13" id="KW-0520">NAD</keyword>
<dbReference type="Proteomes" id="UP001157134">
    <property type="component" value="Unassembled WGS sequence"/>
</dbReference>
<comment type="similarity">
    <text evidence="3 13">Belongs to the class-I pyridine nucleotide-disulfide oxidoreductase family.</text>
</comment>
<evidence type="ECO:0000256" key="6">
    <source>
        <dbReference type="ARBA" id="ARBA00022490"/>
    </source>
</evidence>
<evidence type="ECO:0000313" key="16">
    <source>
        <dbReference type="EMBL" id="GLX87091.1"/>
    </source>
</evidence>
<evidence type="ECO:0000256" key="2">
    <source>
        <dbReference type="ARBA" id="ARBA00004496"/>
    </source>
</evidence>
<evidence type="ECO:0000259" key="15">
    <source>
        <dbReference type="Pfam" id="PF07992"/>
    </source>
</evidence>
<proteinExistence type="inferred from homology"/>
<evidence type="ECO:0000256" key="4">
    <source>
        <dbReference type="ARBA" id="ARBA00012772"/>
    </source>
</evidence>
<evidence type="ECO:0000259" key="14">
    <source>
        <dbReference type="Pfam" id="PF02852"/>
    </source>
</evidence>
<dbReference type="PRINTS" id="PR00368">
    <property type="entry name" value="FADPNR"/>
</dbReference>
<organism evidence="16 17">
    <name type="scientific">Thalassotalea loyana</name>
    <dbReference type="NCBI Taxonomy" id="280483"/>
    <lineage>
        <taxon>Bacteria</taxon>
        <taxon>Pseudomonadati</taxon>
        <taxon>Pseudomonadota</taxon>
        <taxon>Gammaproteobacteria</taxon>
        <taxon>Alteromonadales</taxon>
        <taxon>Colwelliaceae</taxon>
        <taxon>Thalassotalea</taxon>
    </lineage>
</organism>
<protein>
    <recommendedName>
        <fullName evidence="5 13">Soluble pyridine nucleotide transhydrogenase</fullName>
        <shortName evidence="13">STH</shortName>
        <ecNumber evidence="4 13">1.6.1.1</ecNumber>
    </recommendedName>
    <alternativeName>
        <fullName evidence="12 13">NAD(P)(+) transhydrogenase [B-specific]</fullName>
    </alternativeName>
</protein>
<feature type="binding site" evidence="13">
    <location>
        <begin position="48"/>
        <end position="57"/>
    </location>
    <ligand>
        <name>FAD</name>
        <dbReference type="ChEBI" id="CHEBI:57692"/>
    </ligand>
</feature>
<keyword evidence="8 13" id="KW-0274">FAD</keyword>
<evidence type="ECO:0000256" key="8">
    <source>
        <dbReference type="ARBA" id="ARBA00022827"/>
    </source>
</evidence>
<dbReference type="InterPro" id="IPR001100">
    <property type="entry name" value="Pyr_nuc-diS_OxRdtase"/>
</dbReference>
<feature type="domain" description="Pyridine nucleotide-disulphide oxidoreductase dimerisation" evidence="14">
    <location>
        <begin position="358"/>
        <end position="469"/>
    </location>
</feature>
<comment type="catalytic activity">
    <reaction evidence="13">
        <text>NAD(+) + NADPH = NADH + NADP(+)</text>
        <dbReference type="Rhea" id="RHEA:11692"/>
        <dbReference type="ChEBI" id="CHEBI:57540"/>
        <dbReference type="ChEBI" id="CHEBI:57783"/>
        <dbReference type="ChEBI" id="CHEBI:57945"/>
        <dbReference type="ChEBI" id="CHEBI:58349"/>
        <dbReference type="EC" id="1.6.1.1"/>
    </reaction>
</comment>
<keyword evidence="9 13" id="KW-0521">NADP</keyword>
<name>A0ABQ6HJ61_9GAMM</name>
<evidence type="ECO:0000256" key="9">
    <source>
        <dbReference type="ARBA" id="ARBA00022857"/>
    </source>
</evidence>
<evidence type="ECO:0000256" key="13">
    <source>
        <dbReference type="HAMAP-Rule" id="MF_00247"/>
    </source>
</evidence>
<reference evidence="16 17" key="1">
    <citation type="submission" date="2023-03" db="EMBL/GenBank/DDBJ databases">
        <title>Thalassotalea loyana LMG 22536T draft genome sequence.</title>
        <authorList>
            <person name="Sawabe T."/>
        </authorList>
    </citation>
    <scope>NUCLEOTIDE SEQUENCE [LARGE SCALE GENOMIC DNA]</scope>
    <source>
        <strain evidence="16 17">LMG 22536</strain>
    </source>
</reference>
<evidence type="ECO:0000256" key="12">
    <source>
        <dbReference type="ARBA" id="ARBA00031183"/>
    </source>
</evidence>
<dbReference type="PIRSF" id="PIRSF000350">
    <property type="entry name" value="Mercury_reductase_MerA"/>
    <property type="match status" value="1"/>
</dbReference>
<evidence type="ECO:0000256" key="1">
    <source>
        <dbReference type="ARBA" id="ARBA00002842"/>
    </source>
</evidence>
<comment type="function">
    <text evidence="1 13">Conversion of NADPH, generated by peripheral catabolic pathways, to NADH, which can enter the respiratory chain for energy generation.</text>
</comment>
<dbReference type="EMBL" id="BSSV01000009">
    <property type="protein sequence ID" value="GLX87091.1"/>
    <property type="molecule type" value="Genomic_DNA"/>
</dbReference>
<evidence type="ECO:0000256" key="10">
    <source>
        <dbReference type="ARBA" id="ARBA00023002"/>
    </source>
</evidence>
<dbReference type="InterPro" id="IPR022962">
    <property type="entry name" value="STH_gammaproteobact"/>
</dbReference>
<comment type="caution">
    <text evidence="16">The sequence shown here is derived from an EMBL/GenBank/DDBJ whole genome shotgun (WGS) entry which is preliminary data.</text>
</comment>
<dbReference type="HAMAP" id="MF_00247">
    <property type="entry name" value="SthA"/>
    <property type="match status" value="1"/>
</dbReference>
<evidence type="ECO:0000256" key="5">
    <source>
        <dbReference type="ARBA" id="ARBA00016603"/>
    </source>
</evidence>
<comment type="subcellular location">
    <subcellularLocation>
        <location evidence="2 13">Cytoplasm</location>
    </subcellularLocation>
</comment>
<dbReference type="RefSeq" id="WP_284300811.1">
    <property type="nucleotide sequence ID" value="NZ_BSSV01000009.1"/>
</dbReference>
<dbReference type="InterPro" id="IPR036188">
    <property type="entry name" value="FAD/NAD-bd_sf"/>
</dbReference>
<keyword evidence="17" id="KW-1185">Reference proteome</keyword>
<sequence>MSKKKVENDAQQKAVQYDFDAIIIGSGPGGEGTSMELAKKQKRVAIIERYKDVGGGCTHWGTIPSKALRQSVSRLIEYNSNPLFRRHEKAKHLTFSDILKHAEAVIRKQVQLRSGFYDRNRVEHIVGEASFIDEHTLKVVKPDGSVEQITAEQIVIATGSHPYRPDDIDFSHPRVYDSDTILSLAHDPRSIIIYGAGVIGSEYASIFRGLGVKVDLINTRDRLLSFLDDEISDSLSYHLWNNGVVIRHGEQIERVEANDDSVIVHLESGKKMKADCLLWANGRTGNTADLNLANANLEADGRGQLKVNDQYQTSIENIYAVGDVIGYPSLASAAYDQGRLAASAMIDHRSTAKLISDIPTGIYTIPEISSVGRTEQELTEAKVPYEVGRAQFKHLARAQIANSLVGSLKILFHRDTKEILGIHCFGENAAEIIHIGQAIMQQKNGGNNIEYFVETTFNYPTMAEAFRVAALNGLNRLF</sequence>
<dbReference type="Pfam" id="PF07992">
    <property type="entry name" value="Pyr_redox_2"/>
    <property type="match status" value="1"/>
</dbReference>
<dbReference type="Pfam" id="PF02852">
    <property type="entry name" value="Pyr_redox_dim"/>
    <property type="match status" value="1"/>
</dbReference>
<dbReference type="PANTHER" id="PTHR22912">
    <property type="entry name" value="DISULFIDE OXIDOREDUCTASE"/>
    <property type="match status" value="1"/>
</dbReference>
<dbReference type="InterPro" id="IPR050151">
    <property type="entry name" value="Class-I_Pyr_Nuc-Dis_Oxidored"/>
</dbReference>
<dbReference type="EC" id="1.6.1.1" evidence="4 13"/>
<dbReference type="PANTHER" id="PTHR22912:SF93">
    <property type="entry name" value="SOLUBLE PYRIDINE NUCLEOTIDE TRANSHYDROGENASE"/>
    <property type="match status" value="1"/>
</dbReference>
<accession>A0ABQ6HJ61</accession>
<feature type="domain" description="FAD/NAD(P)-binding" evidence="15">
    <location>
        <begin position="20"/>
        <end position="338"/>
    </location>
</feature>
<evidence type="ECO:0000256" key="3">
    <source>
        <dbReference type="ARBA" id="ARBA00007532"/>
    </source>
</evidence>
<keyword evidence="6 13" id="KW-0963">Cytoplasm</keyword>
<evidence type="ECO:0000256" key="11">
    <source>
        <dbReference type="ARBA" id="ARBA00023027"/>
    </source>
</evidence>